<dbReference type="GO" id="GO:0016787">
    <property type="term" value="F:hydrolase activity"/>
    <property type="evidence" value="ECO:0007669"/>
    <property type="project" value="UniProtKB-KW"/>
</dbReference>
<dbReference type="GO" id="GO:0016529">
    <property type="term" value="C:sarcoplasmic reticulum"/>
    <property type="evidence" value="ECO:0007669"/>
    <property type="project" value="TreeGrafter"/>
</dbReference>
<dbReference type="InterPro" id="IPR017850">
    <property type="entry name" value="Alkaline_phosphatase_core_sf"/>
</dbReference>
<keyword evidence="1" id="KW-0378">Hydrolase</keyword>
<name>A0A8X6GV86_TRICU</name>
<dbReference type="SUPFAM" id="SSF53649">
    <property type="entry name" value="Alkaline phosphatase-like"/>
    <property type="match status" value="1"/>
</dbReference>
<dbReference type="SUPFAM" id="SSF54060">
    <property type="entry name" value="His-Me finger endonucleases"/>
    <property type="match status" value="1"/>
</dbReference>
<keyword evidence="2" id="KW-0325">Glycoprotein</keyword>
<dbReference type="InterPro" id="IPR001604">
    <property type="entry name" value="Endo_G_ENPP1-like_dom"/>
</dbReference>
<dbReference type="GO" id="GO:0031674">
    <property type="term" value="C:I band"/>
    <property type="evidence" value="ECO:0007669"/>
    <property type="project" value="TreeGrafter"/>
</dbReference>
<dbReference type="Gene3D" id="3.30.1360.180">
    <property type="match status" value="1"/>
</dbReference>
<protein>
    <submittedName>
        <fullName evidence="4">Venom phosphodiesterase 1</fullName>
    </submittedName>
</protein>
<evidence type="ECO:0000259" key="3">
    <source>
        <dbReference type="SMART" id="SM00477"/>
    </source>
</evidence>
<dbReference type="EMBL" id="BMAO01011526">
    <property type="protein sequence ID" value="GFQ74394.1"/>
    <property type="molecule type" value="Genomic_DNA"/>
</dbReference>
<comment type="caution">
    <text evidence="4">The sequence shown here is derived from an EMBL/GenBank/DDBJ whole genome shotgun (WGS) entry which is preliminary data.</text>
</comment>
<evidence type="ECO:0000313" key="4">
    <source>
        <dbReference type="EMBL" id="GFQ74394.1"/>
    </source>
</evidence>
<dbReference type="SMART" id="SM00477">
    <property type="entry name" value="NUC"/>
    <property type="match status" value="1"/>
</dbReference>
<dbReference type="OrthoDB" id="415411at2759"/>
<dbReference type="PANTHER" id="PTHR10151:SF114">
    <property type="entry name" value="ECTONUCLEOTIDE PYROPHOSPHATASE_PHOSPHODIESTERASE C27A7.3"/>
    <property type="match status" value="1"/>
</dbReference>
<feature type="domain" description="ENPP1-3/EXOG-like endonuclease/phosphodiesterase" evidence="3">
    <location>
        <begin position="571"/>
        <end position="795"/>
    </location>
</feature>
<accession>A0A8X6GV86</accession>
<dbReference type="InterPro" id="IPR044925">
    <property type="entry name" value="His-Me_finger_sf"/>
</dbReference>
<dbReference type="Pfam" id="PF01663">
    <property type="entry name" value="Phosphodiest"/>
    <property type="match status" value="1"/>
</dbReference>
<organism evidence="4 5">
    <name type="scientific">Trichonephila clavata</name>
    <name type="common">Joro spider</name>
    <name type="synonym">Nephila clavata</name>
    <dbReference type="NCBI Taxonomy" id="2740835"/>
    <lineage>
        <taxon>Eukaryota</taxon>
        <taxon>Metazoa</taxon>
        <taxon>Ecdysozoa</taxon>
        <taxon>Arthropoda</taxon>
        <taxon>Chelicerata</taxon>
        <taxon>Arachnida</taxon>
        <taxon>Araneae</taxon>
        <taxon>Araneomorphae</taxon>
        <taxon>Entelegynae</taxon>
        <taxon>Araneoidea</taxon>
        <taxon>Nephilidae</taxon>
        <taxon>Trichonephila</taxon>
    </lineage>
</organism>
<keyword evidence="5" id="KW-1185">Reference proteome</keyword>
<dbReference type="InterPro" id="IPR044929">
    <property type="entry name" value="DNA/RNA_non-sp_Endonuclease_sf"/>
</dbReference>
<evidence type="ECO:0000256" key="2">
    <source>
        <dbReference type="ARBA" id="ARBA00023180"/>
    </source>
</evidence>
<dbReference type="InterPro" id="IPR002591">
    <property type="entry name" value="Phosphodiest/P_Trfase"/>
</dbReference>
<evidence type="ECO:0000313" key="5">
    <source>
        <dbReference type="Proteomes" id="UP000887116"/>
    </source>
</evidence>
<dbReference type="Gene3D" id="3.40.720.10">
    <property type="entry name" value="Alkaline Phosphatase, subunit A"/>
    <property type="match status" value="1"/>
</dbReference>
<dbReference type="Proteomes" id="UP000887116">
    <property type="component" value="Unassembled WGS sequence"/>
</dbReference>
<proteinExistence type="predicted"/>
<dbReference type="GO" id="GO:0003676">
    <property type="term" value="F:nucleic acid binding"/>
    <property type="evidence" value="ECO:0007669"/>
    <property type="project" value="InterPro"/>
</dbReference>
<gene>
    <name evidence="4" type="ORF">TNCT_186712</name>
</gene>
<dbReference type="Pfam" id="PF01223">
    <property type="entry name" value="Endonuclease_NS"/>
    <property type="match status" value="1"/>
</dbReference>
<dbReference type="PANTHER" id="PTHR10151">
    <property type="entry name" value="ECTONUCLEOTIDE PYROPHOSPHATASE/PHOSPHODIESTERASE"/>
    <property type="match status" value="1"/>
</dbReference>
<reference evidence="4" key="1">
    <citation type="submission" date="2020-07" db="EMBL/GenBank/DDBJ databases">
        <title>Multicomponent nature underlies the extraordinary mechanical properties of spider dragline silk.</title>
        <authorList>
            <person name="Kono N."/>
            <person name="Nakamura H."/>
            <person name="Mori M."/>
            <person name="Yoshida Y."/>
            <person name="Ohtoshi R."/>
            <person name="Malay A.D."/>
            <person name="Moran D.A.P."/>
            <person name="Tomita M."/>
            <person name="Numata K."/>
            <person name="Arakawa K."/>
        </authorList>
    </citation>
    <scope>NUCLEOTIDE SEQUENCE</scope>
</reference>
<dbReference type="CDD" id="cd16018">
    <property type="entry name" value="Enpp"/>
    <property type="match status" value="1"/>
</dbReference>
<dbReference type="GO" id="GO:0046872">
    <property type="term" value="F:metal ion binding"/>
    <property type="evidence" value="ECO:0007669"/>
    <property type="project" value="InterPro"/>
</dbReference>
<dbReference type="InterPro" id="IPR020821">
    <property type="entry name" value="ENPP1-3/EXOG-like_nuc-like"/>
</dbReference>
<evidence type="ECO:0000256" key="1">
    <source>
        <dbReference type="ARBA" id="ARBA00022801"/>
    </source>
</evidence>
<dbReference type="Gene3D" id="3.40.570.10">
    <property type="entry name" value="Extracellular Endonuclease, subunit A"/>
    <property type="match status" value="1"/>
</dbReference>
<sequence length="810" mass="91442">MELIQRYQLARDASSGSGFNNLNSSWIAQHKKTLLIVAGSDRTNIRTIMLDTTKGLIAVLVFLGGFFAGDAYRHTNDEVESVLPPAPRTVLPAIKWDGVCPQKSAKCPKNFQGTPPLILVSLDGFHPDYLKRGFTPTINKIAQCGANADFLYPVFPSKTFPNHYSIVTGLNPPSHGIIDNNMYDPFKRKLFKVGSPDMNEPYWYEKDSIWVTAEKQGKRTASFFWPGSEVKISGITPTYNKKYKSKLSFDVRVDQILEWLDLPPSQRPSFLTLYVNQPDNAAHWYGTKSQQVNQALSNVDQMITRLFAGLQVRNITDCVNVIILSDHGMSDIDCKLVVDIKNYMNVSDVFSTMGPFGRLRPRGRRNTTAVEDIVSKLKCQSEHMRVYPKEQLPVRMHYADNARIEPIFLDMDSSWTVVSKGVKPGDEICTGGAHGYDNLFPDMRAIFLAHGPSIKRNVSTRPFINTEIYEFMTELIDIVPNPNNGTRGSLHHIMRNPRTVESQYEPAHPSIASVPADEYEYNYRIYAANCSCTQNQKQKNIENKAEKNSEHVPFGIPYCKEDNNTLRLLYNEDYLLAFDLKYRIPMWTSFTLDGKRDASKLEDICWTGDARIPISDAAKCGDYLKPVVQKQSILQRPLFPTGFSDSSTKEQAAYVTNAIPKSVNHSRVIEKKLNEILSKWAAQEGQINVMMGPAFDLLATGVRPDIGKIMRTHENYGPLVVPTHIFVVTTWCSEKVNKIKECKPSKLETLGMLLPNKPFAQNCESGIDMIKRNVARVVDIEKLTGLSFYTGLPIYDAIRLRTMMPSRVIS</sequence>
<dbReference type="AlphaFoldDB" id="A0A8X6GV86"/>
<dbReference type="GO" id="GO:0055120">
    <property type="term" value="C:striated muscle dense body"/>
    <property type="evidence" value="ECO:0007669"/>
    <property type="project" value="TreeGrafter"/>
</dbReference>